<keyword evidence="2" id="KW-1185">Reference proteome</keyword>
<dbReference type="GO" id="GO:0003677">
    <property type="term" value="F:DNA binding"/>
    <property type="evidence" value="ECO:0007669"/>
    <property type="project" value="UniProtKB-KW"/>
</dbReference>
<dbReference type="AlphaFoldDB" id="A0A366D6C9"/>
<keyword evidence="1" id="KW-0238">DNA-binding</keyword>
<dbReference type="Proteomes" id="UP000252586">
    <property type="component" value="Unassembled WGS sequence"/>
</dbReference>
<accession>A0A366D6C9</accession>
<name>A0A366D6C9_9NOCA</name>
<proteinExistence type="predicted"/>
<dbReference type="RefSeq" id="WP_067510581.1">
    <property type="nucleotide sequence ID" value="NZ_CP107943.1"/>
</dbReference>
<reference evidence="1 2" key="1">
    <citation type="submission" date="2018-06" db="EMBL/GenBank/DDBJ databases">
        <title>Genomic Encyclopedia of Type Strains, Phase IV (KMG-IV): sequencing the most valuable type-strain genomes for metagenomic binning, comparative biology and taxonomic classification.</title>
        <authorList>
            <person name="Goeker M."/>
        </authorList>
    </citation>
    <scope>NUCLEOTIDE SEQUENCE [LARGE SCALE GENOMIC DNA]</scope>
    <source>
        <strain evidence="1 2">DSM 44599</strain>
    </source>
</reference>
<sequence>MTAIPIGELAHHAARAKALVESGETVDIIERGEVVARIVPVDPTHDRRVRSAAVGHRRPAFGGRPDLLTEVRRRIANEPIDAGRVNAALRELRDGERY</sequence>
<dbReference type="STRING" id="1210090.GCA_001613185_03841"/>
<organism evidence="1 2">
    <name type="scientific">Nocardia puris</name>
    <dbReference type="NCBI Taxonomy" id="208602"/>
    <lineage>
        <taxon>Bacteria</taxon>
        <taxon>Bacillati</taxon>
        <taxon>Actinomycetota</taxon>
        <taxon>Actinomycetes</taxon>
        <taxon>Mycobacteriales</taxon>
        <taxon>Nocardiaceae</taxon>
        <taxon>Nocardia</taxon>
    </lineage>
</organism>
<dbReference type="EMBL" id="QNRE01000014">
    <property type="protein sequence ID" value="RBO85590.1"/>
    <property type="molecule type" value="Genomic_DNA"/>
</dbReference>
<evidence type="ECO:0000313" key="2">
    <source>
        <dbReference type="Proteomes" id="UP000252586"/>
    </source>
</evidence>
<comment type="caution">
    <text evidence="1">The sequence shown here is derived from an EMBL/GenBank/DDBJ whole genome shotgun (WGS) entry which is preliminary data.</text>
</comment>
<gene>
    <name evidence="1" type="ORF">DFR74_114133</name>
</gene>
<evidence type="ECO:0000313" key="1">
    <source>
        <dbReference type="EMBL" id="RBO85590.1"/>
    </source>
</evidence>
<protein>
    <submittedName>
        <fullName evidence="1">Antitoxin (DNA-binding transcriptional repressor) of toxin-antitoxin stability system</fullName>
    </submittedName>
</protein>